<protein>
    <submittedName>
        <fullName evidence="2">Uncharacterized protein</fullName>
    </submittedName>
</protein>
<proteinExistence type="predicted"/>
<evidence type="ECO:0000313" key="3">
    <source>
        <dbReference type="Proteomes" id="UP000595437"/>
    </source>
</evidence>
<evidence type="ECO:0000313" key="2">
    <source>
        <dbReference type="EMBL" id="QQP50238.1"/>
    </source>
</evidence>
<name>A0A7T8HHN1_CALRO</name>
<feature type="region of interest" description="Disordered" evidence="1">
    <location>
        <begin position="19"/>
        <end position="50"/>
    </location>
</feature>
<dbReference type="AlphaFoldDB" id="A0A7T8HHN1"/>
<evidence type="ECO:0000256" key="1">
    <source>
        <dbReference type="SAM" id="MobiDB-lite"/>
    </source>
</evidence>
<gene>
    <name evidence="2" type="ORF">FKW44_011169</name>
</gene>
<organism evidence="2 3">
    <name type="scientific">Caligus rogercresseyi</name>
    <name type="common">Sea louse</name>
    <dbReference type="NCBI Taxonomy" id="217165"/>
    <lineage>
        <taxon>Eukaryota</taxon>
        <taxon>Metazoa</taxon>
        <taxon>Ecdysozoa</taxon>
        <taxon>Arthropoda</taxon>
        <taxon>Crustacea</taxon>
        <taxon>Multicrustacea</taxon>
        <taxon>Hexanauplia</taxon>
        <taxon>Copepoda</taxon>
        <taxon>Siphonostomatoida</taxon>
        <taxon>Caligidae</taxon>
        <taxon>Caligus</taxon>
    </lineage>
</organism>
<keyword evidence="3" id="KW-1185">Reference proteome</keyword>
<dbReference type="Proteomes" id="UP000595437">
    <property type="component" value="Chromosome 7"/>
</dbReference>
<dbReference type="EMBL" id="CP045896">
    <property type="protein sequence ID" value="QQP50238.1"/>
    <property type="molecule type" value="Genomic_DNA"/>
</dbReference>
<reference evidence="3" key="1">
    <citation type="submission" date="2021-01" db="EMBL/GenBank/DDBJ databases">
        <title>Caligus Genome Assembly.</title>
        <authorList>
            <person name="Gallardo-Escarate C."/>
        </authorList>
    </citation>
    <scope>NUCLEOTIDE SEQUENCE [LARGE SCALE GENOMIC DNA]</scope>
</reference>
<sequence>MVKSSTTVLTSSNLHGYGTIQRRPIQRRRFSTADSAPADSAPADSAPAGRFSASLNDFDLKKFRPFFTENYVFFR</sequence>
<feature type="compositionally biased region" description="Low complexity" evidence="1">
    <location>
        <begin position="33"/>
        <end position="48"/>
    </location>
</feature>
<accession>A0A7T8HHN1</accession>
<feature type="non-terminal residue" evidence="2">
    <location>
        <position position="1"/>
    </location>
</feature>